<protein>
    <submittedName>
        <fullName evidence="1">Uncharacterized protein</fullName>
    </submittedName>
</protein>
<dbReference type="Proteomes" id="UP001287286">
    <property type="component" value="Unassembled WGS sequence"/>
</dbReference>
<organism evidence="1 2">
    <name type="scientific">Purpureocillium lilacinum</name>
    <name type="common">Paecilomyces lilacinus</name>
    <dbReference type="NCBI Taxonomy" id="33203"/>
    <lineage>
        <taxon>Eukaryota</taxon>
        <taxon>Fungi</taxon>
        <taxon>Dikarya</taxon>
        <taxon>Ascomycota</taxon>
        <taxon>Pezizomycotina</taxon>
        <taxon>Sordariomycetes</taxon>
        <taxon>Hypocreomycetidae</taxon>
        <taxon>Hypocreales</taxon>
        <taxon>Ophiocordycipitaceae</taxon>
        <taxon>Purpureocillium</taxon>
    </lineage>
</organism>
<proteinExistence type="predicted"/>
<accession>A0ABR0BJE4</accession>
<dbReference type="EMBL" id="JAWRVI010000070">
    <property type="protein sequence ID" value="KAK4081881.1"/>
    <property type="molecule type" value="Genomic_DNA"/>
</dbReference>
<comment type="caution">
    <text evidence="1">The sequence shown here is derived from an EMBL/GenBank/DDBJ whole genome shotgun (WGS) entry which is preliminary data.</text>
</comment>
<evidence type="ECO:0000313" key="1">
    <source>
        <dbReference type="EMBL" id="KAK4081881.1"/>
    </source>
</evidence>
<sequence>MANFLLPCSESADNLKQKSSYPTVLSDSIRSISDAIEALTQFYQLVIMRKPASRPGFIAFDAHGGDSGCHLRASMILDAYSGYSGLALHESERFQAFCASLTRTIEILKDLETRARNAHTSLTGRGKQPEDVELRLKRDTPRNILRKLGWTEISGTNSSTDTIGANPNSSNSDIHVKGQDSSGFCHAASPLVKKGDGMGGNAAQSNPAWNLLDPLVMLRFIVYSYTLARYKKFKYTGDRLVGLVDPEEAESRLEKLECASTNTPCGRYKRPGVNRLEKEFRDIKSWLSKLSTDWISRTATRLPRLHGMASLEAAGKSRLGRDLSRASIEDLIQSSDERPHIVFMGNSVDGSVDAYSSKMVLSNGEKREGTTPHNPAHGSCSVNERHVSRLAEADHDQLLLSYFADHASYPFPLRNGADETDFVTQRTQAWAATRRGSTLAQVLLQYWRDNSSMSDAIGAGRGDMSTFRLQHVFTETRSSLGDMLAQSIRAADLLPVTAQYDE</sequence>
<name>A0ABR0BJE4_PURLI</name>
<gene>
    <name evidence="1" type="ORF">Purlil1_11473</name>
</gene>
<evidence type="ECO:0000313" key="2">
    <source>
        <dbReference type="Proteomes" id="UP001287286"/>
    </source>
</evidence>
<keyword evidence="2" id="KW-1185">Reference proteome</keyword>
<reference evidence="1 2" key="1">
    <citation type="journal article" date="2024" name="Microbiol. Resour. Announc.">
        <title>Genome annotations for the ascomycete fungi Trichoderma harzianum, Trichoderma aggressivum, and Purpureocillium lilacinum.</title>
        <authorList>
            <person name="Beijen E.P.W."/>
            <person name="Ohm R.A."/>
        </authorList>
    </citation>
    <scope>NUCLEOTIDE SEQUENCE [LARGE SCALE GENOMIC DNA]</scope>
    <source>
        <strain evidence="1 2">CBS 150709</strain>
    </source>
</reference>